<dbReference type="AlphaFoldDB" id="A0A0M3K4T1"/>
<keyword evidence="3" id="KW-1185">Reference proteome</keyword>
<feature type="compositionally biased region" description="Basic and acidic residues" evidence="1">
    <location>
        <begin position="660"/>
        <end position="672"/>
    </location>
</feature>
<feature type="region of interest" description="Disordered" evidence="1">
    <location>
        <begin position="516"/>
        <end position="564"/>
    </location>
</feature>
<feature type="region of interest" description="Disordered" evidence="1">
    <location>
        <begin position="186"/>
        <end position="217"/>
    </location>
</feature>
<organism evidence="4">
    <name type="scientific">Anisakis simplex</name>
    <name type="common">Herring worm</name>
    <dbReference type="NCBI Taxonomy" id="6269"/>
    <lineage>
        <taxon>Eukaryota</taxon>
        <taxon>Metazoa</taxon>
        <taxon>Ecdysozoa</taxon>
        <taxon>Nematoda</taxon>
        <taxon>Chromadorea</taxon>
        <taxon>Rhabditida</taxon>
        <taxon>Spirurina</taxon>
        <taxon>Ascaridomorpha</taxon>
        <taxon>Ascaridoidea</taxon>
        <taxon>Anisakidae</taxon>
        <taxon>Anisakis</taxon>
        <taxon>Anisakis simplex complex</taxon>
    </lineage>
</organism>
<dbReference type="Proteomes" id="UP000267096">
    <property type="component" value="Unassembled WGS sequence"/>
</dbReference>
<evidence type="ECO:0000313" key="4">
    <source>
        <dbReference type="WBParaSite" id="ASIM_0001597201-mRNA-1"/>
    </source>
</evidence>
<evidence type="ECO:0000313" key="2">
    <source>
        <dbReference type="EMBL" id="VDK54972.1"/>
    </source>
</evidence>
<reference evidence="4" key="1">
    <citation type="submission" date="2017-02" db="UniProtKB">
        <authorList>
            <consortium name="WormBaseParasite"/>
        </authorList>
    </citation>
    <scope>IDENTIFICATION</scope>
</reference>
<feature type="compositionally biased region" description="Basic and acidic residues" evidence="1">
    <location>
        <begin position="29"/>
        <end position="40"/>
    </location>
</feature>
<feature type="region of interest" description="Disordered" evidence="1">
    <location>
        <begin position="299"/>
        <end position="365"/>
    </location>
</feature>
<feature type="compositionally biased region" description="Polar residues" evidence="1">
    <location>
        <begin position="106"/>
        <end position="116"/>
    </location>
</feature>
<sequence>MGILFDRLLVVSYIGNLSPDEIVRRIEGDEKGDKIDEKTKSKSSAAQKAVTSSNTNNHTLKDIPSAPLSVVSKTVKDTSSKRKSDKDKRHNGSTDKVMYSPKRSVENGNVEVTSNAKVDETAIATVKDDNAANNDNDSNTGNNCSEQSSDGDSGAATVCIADEEMIIRTDEEVVDVDDEEQYMSADEGVNSGASDDVYHTDELSGTSGSRDLMSDGGNFRADDEPVIPNSAAAEEAEFIPVTAKSRKKTAPPAINVDKKHSYTGIVDKGGNSRGGGALKDGGMGLRQRRNSAQLTIETGTSSRAYHHSPSPNERVVWSQHGSKWHGNSSGMQSKGTVERVPASSSLHTSRAASPDRRSSQPSNCPISNARYAAAVANTSHKVLPSDLTVYSTGNQGSFAKALLSPPLKDGNKTSAHVPSQSLRGTLHTSVSGSALNDTKKNSLIYDPSDENANPPLPSARRAPNSDPNMTNTVNTHVAIPSRSWADIAKSSRVTTTATCSAVNGNASGAALTCKSRVNDSTQTQTCSSDESVPREMTSPSSSNVSNPERASSVDSSANDSTETAKESECAVASCSISSDAVITQIPDNDEGIRLQGISFFYDPNEPTANFDQRTPIDFSATDLEDFSTSTPIAKCSQESAIFISDDRIPSNDSPKSDNQNSEKETICDKKDAPPNSVVLNLENGKTITLPAMGTNDLSKVVLVEDRKHVMLVEQLARHWKNFEQCGPAPIRYKELMKKRPKATKTSTKNNIANVKTAKC</sequence>
<feature type="compositionally biased region" description="Basic and acidic residues" evidence="1">
    <location>
        <begin position="74"/>
        <end position="93"/>
    </location>
</feature>
<feature type="compositionally biased region" description="Polar residues" evidence="1">
    <location>
        <begin position="518"/>
        <end position="530"/>
    </location>
</feature>
<feature type="region of interest" description="Disordered" evidence="1">
    <location>
        <begin position="29"/>
        <end position="154"/>
    </location>
</feature>
<feature type="compositionally biased region" description="Low complexity" evidence="1">
    <location>
        <begin position="42"/>
        <end position="53"/>
    </location>
</feature>
<feature type="compositionally biased region" description="Polar residues" evidence="1">
    <location>
        <begin position="342"/>
        <end position="351"/>
    </location>
</feature>
<feature type="compositionally biased region" description="Gly residues" evidence="1">
    <location>
        <begin position="271"/>
        <end position="284"/>
    </location>
</feature>
<feature type="region of interest" description="Disordered" evidence="1">
    <location>
        <begin position="643"/>
        <end position="674"/>
    </location>
</feature>
<reference evidence="2 3" key="2">
    <citation type="submission" date="2018-11" db="EMBL/GenBank/DDBJ databases">
        <authorList>
            <consortium name="Pathogen Informatics"/>
        </authorList>
    </citation>
    <scope>NUCLEOTIDE SEQUENCE [LARGE SCALE GENOMIC DNA]</scope>
</reference>
<gene>
    <name evidence="2" type="ORF">ASIM_LOCUS15379</name>
</gene>
<accession>A0A0M3K4T1</accession>
<evidence type="ECO:0000256" key="1">
    <source>
        <dbReference type="SAM" id="MobiDB-lite"/>
    </source>
</evidence>
<dbReference type="OrthoDB" id="5832779at2759"/>
<feature type="compositionally biased region" description="Low complexity" evidence="1">
    <location>
        <begin position="131"/>
        <end position="143"/>
    </location>
</feature>
<feature type="region of interest" description="Disordered" evidence="1">
    <location>
        <begin position="402"/>
        <end position="473"/>
    </location>
</feature>
<protein>
    <submittedName>
        <fullName evidence="4">HSF_DOMAIN domain-containing protein</fullName>
    </submittedName>
</protein>
<feature type="compositionally biased region" description="Polar residues" evidence="1">
    <location>
        <begin position="650"/>
        <end position="659"/>
    </location>
</feature>
<name>A0A0M3K4T1_ANISI</name>
<dbReference type="WBParaSite" id="ASIM_0001597201-mRNA-1">
    <property type="protein sequence ID" value="ASIM_0001597201-mRNA-1"/>
    <property type="gene ID" value="ASIM_0001597201"/>
</dbReference>
<feature type="region of interest" description="Disordered" evidence="1">
    <location>
        <begin position="265"/>
        <end position="286"/>
    </location>
</feature>
<feature type="compositionally biased region" description="Polar residues" evidence="1">
    <location>
        <begin position="319"/>
        <end position="335"/>
    </location>
</feature>
<evidence type="ECO:0000313" key="3">
    <source>
        <dbReference type="Proteomes" id="UP000267096"/>
    </source>
</evidence>
<feature type="compositionally biased region" description="Polar residues" evidence="1">
    <location>
        <begin position="537"/>
        <end position="561"/>
    </location>
</feature>
<dbReference type="EMBL" id="UYRR01032285">
    <property type="protein sequence ID" value="VDK54972.1"/>
    <property type="molecule type" value="Genomic_DNA"/>
</dbReference>
<proteinExistence type="predicted"/>
<feature type="compositionally biased region" description="Polar residues" evidence="1">
    <location>
        <begin position="412"/>
        <end position="436"/>
    </location>
</feature>